<protein>
    <submittedName>
        <fullName evidence="3">Uncharacterized protein</fullName>
    </submittedName>
</protein>
<reference evidence="3 4" key="1">
    <citation type="submission" date="2018-03" db="EMBL/GenBank/DDBJ databases">
        <title>Genome sequencing of Weissella confusa isolates.</title>
        <authorList>
            <person name="Kajala I."/>
            <person name="Baruah R."/>
            <person name="Bergsveinson J."/>
            <person name="Juvonen R."/>
            <person name="Ziola B."/>
        </authorList>
    </citation>
    <scope>NUCLEOTIDE SEQUENCE [LARGE SCALE GENOMIC DNA]</scope>
    <source>
        <strain evidence="3 4">VTT E-062653</strain>
    </source>
</reference>
<evidence type="ECO:0000256" key="1">
    <source>
        <dbReference type="SAM" id="Phobius"/>
    </source>
</evidence>
<dbReference type="AlphaFoldDB" id="A0A4Z0RXL5"/>
<gene>
    <name evidence="3" type="ORF">C6P11_06370</name>
</gene>
<comment type="caution">
    <text evidence="3">The sequence shown here is derived from an EMBL/GenBank/DDBJ whole genome shotgun (WGS) entry which is preliminary data.</text>
</comment>
<keyword evidence="1" id="KW-0472">Membrane</keyword>
<dbReference type="Proteomes" id="UP000297646">
    <property type="component" value="Unassembled WGS sequence"/>
</dbReference>
<keyword evidence="2" id="KW-0732">Signal</keyword>
<evidence type="ECO:0000313" key="4">
    <source>
        <dbReference type="Proteomes" id="UP000297646"/>
    </source>
</evidence>
<evidence type="ECO:0000256" key="2">
    <source>
        <dbReference type="SAM" id="SignalP"/>
    </source>
</evidence>
<dbReference type="EMBL" id="PVSN01000042">
    <property type="protein sequence ID" value="TGE72366.1"/>
    <property type="molecule type" value="Genomic_DNA"/>
</dbReference>
<sequence length="172" mass="19270">MKFKVRLFMLSLSLMLLLATSASADSDNAFVPYKPGYEAVAPDGTGLPLVDKQNPEKGYKLPGAIRGKVITYQKVKSADLKQQWADRTLDRIKSQVDKLLKFVKKHKVVISILLAGSGMALMGLWWLQDKLRNKYKVMLIVPQTLTEEMQLLVGRRLMGDVGKSITLNTFSN</sequence>
<accession>A0A4Z0RXL5</accession>
<keyword evidence="1" id="KW-0812">Transmembrane</keyword>
<proteinExistence type="predicted"/>
<feature type="transmembrane region" description="Helical" evidence="1">
    <location>
        <begin position="108"/>
        <end position="127"/>
    </location>
</feature>
<feature type="chain" id="PRO_5021216263" evidence="2">
    <location>
        <begin position="25"/>
        <end position="172"/>
    </location>
</feature>
<organism evidence="3 4">
    <name type="scientific">Weissella confusa</name>
    <name type="common">Lactobacillus confusus</name>
    <dbReference type="NCBI Taxonomy" id="1583"/>
    <lineage>
        <taxon>Bacteria</taxon>
        <taxon>Bacillati</taxon>
        <taxon>Bacillota</taxon>
        <taxon>Bacilli</taxon>
        <taxon>Lactobacillales</taxon>
        <taxon>Lactobacillaceae</taxon>
        <taxon>Weissella</taxon>
    </lineage>
</organism>
<keyword evidence="1" id="KW-1133">Transmembrane helix</keyword>
<dbReference type="RefSeq" id="WP_135519620.1">
    <property type="nucleotide sequence ID" value="NZ_PVSN01000042.1"/>
</dbReference>
<feature type="signal peptide" evidence="2">
    <location>
        <begin position="1"/>
        <end position="24"/>
    </location>
</feature>
<name>A0A4Z0RXL5_WEICO</name>
<evidence type="ECO:0000313" key="3">
    <source>
        <dbReference type="EMBL" id="TGE72366.1"/>
    </source>
</evidence>